<name>A0A9Q1JXR9_9CARY</name>
<keyword evidence="3" id="KW-1185">Reference proteome</keyword>
<evidence type="ECO:0000256" key="1">
    <source>
        <dbReference type="SAM" id="Phobius"/>
    </source>
</evidence>
<evidence type="ECO:0000313" key="2">
    <source>
        <dbReference type="EMBL" id="KAJ8432846.1"/>
    </source>
</evidence>
<keyword evidence="1" id="KW-1133">Transmembrane helix</keyword>
<comment type="caution">
    <text evidence="2">The sequence shown here is derived from an EMBL/GenBank/DDBJ whole genome shotgun (WGS) entry which is preliminary data.</text>
</comment>
<dbReference type="Proteomes" id="UP001153076">
    <property type="component" value="Unassembled WGS sequence"/>
</dbReference>
<evidence type="ECO:0000313" key="3">
    <source>
        <dbReference type="Proteomes" id="UP001153076"/>
    </source>
</evidence>
<dbReference type="EMBL" id="JAKOGI010000579">
    <property type="protein sequence ID" value="KAJ8432846.1"/>
    <property type="molecule type" value="Genomic_DNA"/>
</dbReference>
<accession>A0A9Q1JXR9</accession>
<keyword evidence="1" id="KW-0812">Transmembrane</keyword>
<sequence length="183" mass="20953">MIQLRYNYTPPTSNLSIPLSPGRRTPATISSLIKGNPTISSSPAYKDEQVCLGESKGQHTSMHQKKHNSREQVVDKVLQKPEVCNAIYRIYICINADDKAHKLWIDKEVIASMATIDSHLENSILDVWSIIMNKKQLSSIILGFICLLLDLYTAILHAQKTTFKYQEFYKVMQLKTQRTNWLN</sequence>
<gene>
    <name evidence="2" type="ORF">Cgig2_024534</name>
</gene>
<protein>
    <submittedName>
        <fullName evidence="2">Uncharacterized protein</fullName>
    </submittedName>
</protein>
<dbReference type="AlphaFoldDB" id="A0A9Q1JXR9"/>
<reference evidence="2" key="1">
    <citation type="submission" date="2022-04" db="EMBL/GenBank/DDBJ databases">
        <title>Carnegiea gigantea Genome sequencing and assembly v2.</title>
        <authorList>
            <person name="Copetti D."/>
            <person name="Sanderson M.J."/>
            <person name="Burquez A."/>
            <person name="Wojciechowski M.F."/>
        </authorList>
    </citation>
    <scope>NUCLEOTIDE SEQUENCE</scope>
    <source>
        <strain evidence="2">SGP5-SGP5p</strain>
        <tissue evidence="2">Aerial part</tissue>
    </source>
</reference>
<proteinExistence type="predicted"/>
<organism evidence="2 3">
    <name type="scientific">Carnegiea gigantea</name>
    <dbReference type="NCBI Taxonomy" id="171969"/>
    <lineage>
        <taxon>Eukaryota</taxon>
        <taxon>Viridiplantae</taxon>
        <taxon>Streptophyta</taxon>
        <taxon>Embryophyta</taxon>
        <taxon>Tracheophyta</taxon>
        <taxon>Spermatophyta</taxon>
        <taxon>Magnoliopsida</taxon>
        <taxon>eudicotyledons</taxon>
        <taxon>Gunneridae</taxon>
        <taxon>Pentapetalae</taxon>
        <taxon>Caryophyllales</taxon>
        <taxon>Cactineae</taxon>
        <taxon>Cactaceae</taxon>
        <taxon>Cactoideae</taxon>
        <taxon>Echinocereeae</taxon>
        <taxon>Carnegiea</taxon>
    </lineage>
</organism>
<keyword evidence="1" id="KW-0472">Membrane</keyword>
<feature type="transmembrane region" description="Helical" evidence="1">
    <location>
        <begin position="137"/>
        <end position="158"/>
    </location>
</feature>